<sequence>MFCSFTLGASLYDFKPDKSSLPTRGSTTDNKTPIPLRFPLCILHPSPDDPDVPLPTPPPIDPTFGLATYTPSPQSSLVPKPGAGRDHPFYRSFSKVRRLIDITPDHLIALNLHHTHSHALSDLLPEAYHIPPPSPALPAADSPEYLALSETQRALLDRRRSLQTIFAERAAELSIRNSDAFDTLARIRRDLKLGNMFRFFQTVELVTAYFKEDAVKQGEYTAGMPEKFREELVKTFLEPIGWWAEMRYNAPRNPSKIALLNSLFQSRHDLLSYLPPPSNDERRLGILEGPIYAVQVRHDENFTTPSYIRSLPPYGRWEQGDVWDLAREVGGIIAMAQERRKARIHAGEKIGRVRARVVGPVRKDEEEKEDGDFDEVWMIVCVHAHIAIVKGRVSERYLKFLETCDLEAVTGGDQSMLTAEGGEWAGLRVMRSRWWCLVDPEERVEAAYAVGGVMERMCGDVEIIFK</sequence>
<evidence type="ECO:0000313" key="2">
    <source>
        <dbReference type="Proteomes" id="UP000275078"/>
    </source>
</evidence>
<protein>
    <submittedName>
        <fullName evidence="1">Uncharacterized protein</fullName>
    </submittedName>
</protein>
<dbReference type="OrthoDB" id="5407653at2759"/>
<keyword evidence="2" id="KW-1185">Reference proteome</keyword>
<reference evidence="1 2" key="1">
    <citation type="journal article" date="2018" name="Nat. Ecol. Evol.">
        <title>Pezizomycetes genomes reveal the molecular basis of ectomycorrhizal truffle lifestyle.</title>
        <authorList>
            <person name="Murat C."/>
            <person name="Payen T."/>
            <person name="Noel B."/>
            <person name="Kuo A."/>
            <person name="Morin E."/>
            <person name="Chen J."/>
            <person name="Kohler A."/>
            <person name="Krizsan K."/>
            <person name="Balestrini R."/>
            <person name="Da Silva C."/>
            <person name="Montanini B."/>
            <person name="Hainaut M."/>
            <person name="Levati E."/>
            <person name="Barry K.W."/>
            <person name="Belfiori B."/>
            <person name="Cichocki N."/>
            <person name="Clum A."/>
            <person name="Dockter R.B."/>
            <person name="Fauchery L."/>
            <person name="Guy J."/>
            <person name="Iotti M."/>
            <person name="Le Tacon F."/>
            <person name="Lindquist E.A."/>
            <person name="Lipzen A."/>
            <person name="Malagnac F."/>
            <person name="Mello A."/>
            <person name="Molinier V."/>
            <person name="Miyauchi S."/>
            <person name="Poulain J."/>
            <person name="Riccioni C."/>
            <person name="Rubini A."/>
            <person name="Sitrit Y."/>
            <person name="Splivallo R."/>
            <person name="Traeger S."/>
            <person name="Wang M."/>
            <person name="Zifcakova L."/>
            <person name="Wipf D."/>
            <person name="Zambonelli A."/>
            <person name="Paolocci F."/>
            <person name="Nowrousian M."/>
            <person name="Ottonello S."/>
            <person name="Baldrian P."/>
            <person name="Spatafora J.W."/>
            <person name="Henrissat B."/>
            <person name="Nagy L.G."/>
            <person name="Aury J.M."/>
            <person name="Wincker P."/>
            <person name="Grigoriev I.V."/>
            <person name="Bonfante P."/>
            <person name="Martin F.M."/>
        </authorList>
    </citation>
    <scope>NUCLEOTIDE SEQUENCE [LARGE SCALE GENOMIC DNA]</scope>
    <source>
        <strain evidence="1 2">RN42</strain>
    </source>
</reference>
<accession>A0A3N4HCQ8</accession>
<dbReference type="Proteomes" id="UP000275078">
    <property type="component" value="Unassembled WGS sequence"/>
</dbReference>
<dbReference type="AlphaFoldDB" id="A0A3N4HCQ8"/>
<evidence type="ECO:0000313" key="1">
    <source>
        <dbReference type="EMBL" id="RPA72133.1"/>
    </source>
</evidence>
<organism evidence="1 2">
    <name type="scientific">Ascobolus immersus RN42</name>
    <dbReference type="NCBI Taxonomy" id="1160509"/>
    <lineage>
        <taxon>Eukaryota</taxon>
        <taxon>Fungi</taxon>
        <taxon>Dikarya</taxon>
        <taxon>Ascomycota</taxon>
        <taxon>Pezizomycotina</taxon>
        <taxon>Pezizomycetes</taxon>
        <taxon>Pezizales</taxon>
        <taxon>Ascobolaceae</taxon>
        <taxon>Ascobolus</taxon>
    </lineage>
</organism>
<dbReference type="STRING" id="1160509.A0A3N4HCQ8"/>
<name>A0A3N4HCQ8_ASCIM</name>
<dbReference type="EMBL" id="ML119878">
    <property type="protein sequence ID" value="RPA72133.1"/>
    <property type="molecule type" value="Genomic_DNA"/>
</dbReference>
<gene>
    <name evidence="1" type="ORF">BJ508DRAFT_217360</name>
</gene>
<proteinExistence type="predicted"/>